<name>A0A915DY85_9BILA</name>
<protein>
    <submittedName>
        <fullName evidence="2">Uncharacterized protein</fullName>
    </submittedName>
</protein>
<dbReference type="Proteomes" id="UP000887574">
    <property type="component" value="Unplaced"/>
</dbReference>
<accession>A0A915DY85</accession>
<organism evidence="1 2">
    <name type="scientific">Ditylenchus dipsaci</name>
    <dbReference type="NCBI Taxonomy" id="166011"/>
    <lineage>
        <taxon>Eukaryota</taxon>
        <taxon>Metazoa</taxon>
        <taxon>Ecdysozoa</taxon>
        <taxon>Nematoda</taxon>
        <taxon>Chromadorea</taxon>
        <taxon>Rhabditida</taxon>
        <taxon>Tylenchina</taxon>
        <taxon>Tylenchomorpha</taxon>
        <taxon>Sphaerularioidea</taxon>
        <taxon>Anguinidae</taxon>
        <taxon>Anguininae</taxon>
        <taxon>Ditylenchus</taxon>
    </lineage>
</organism>
<evidence type="ECO:0000313" key="1">
    <source>
        <dbReference type="Proteomes" id="UP000887574"/>
    </source>
</evidence>
<dbReference type="WBParaSite" id="jg24729">
    <property type="protein sequence ID" value="jg24729"/>
    <property type="gene ID" value="jg24729"/>
</dbReference>
<reference evidence="2" key="1">
    <citation type="submission" date="2022-11" db="UniProtKB">
        <authorList>
            <consortium name="WormBaseParasite"/>
        </authorList>
    </citation>
    <scope>IDENTIFICATION</scope>
</reference>
<dbReference type="AlphaFoldDB" id="A0A915DY85"/>
<keyword evidence="1" id="KW-1185">Reference proteome</keyword>
<sequence>MNIKKVWNSLWCFSPYYHKPNIKLTVIAQRCRTSENVEKYMRIIFCKKEFDKVVETGEAVVILRIYDRNQEELSDECARAYFAAIEWLNARREHNIQNTFHIKYVLDFTSSQSMTFYIYYQKKKLSTVTVIVEENGTPVPYPFEVALEN</sequence>
<proteinExistence type="predicted"/>
<evidence type="ECO:0000313" key="2">
    <source>
        <dbReference type="WBParaSite" id="jg24729"/>
    </source>
</evidence>